<dbReference type="PANTHER" id="PTHR43076:SF1">
    <property type="entry name" value="LIPOYL SYNTHASE 2"/>
    <property type="match status" value="1"/>
</dbReference>
<evidence type="ECO:0000256" key="8">
    <source>
        <dbReference type="ARBA" id="ARBA00023014"/>
    </source>
</evidence>
<evidence type="ECO:0000256" key="3">
    <source>
        <dbReference type="ARBA" id="ARBA00012126"/>
    </source>
</evidence>
<comment type="pathway">
    <text evidence="2">Cofactor biosynthesis; coenzyme F0 biosynthesis.</text>
</comment>
<dbReference type="NCBIfam" id="NF004884">
    <property type="entry name" value="PRK06245.1"/>
    <property type="match status" value="1"/>
</dbReference>
<proteinExistence type="inferred from homology"/>
<name>A0A147F435_MICTE</name>
<dbReference type="AlphaFoldDB" id="A0A147F435"/>
<sequence length="830" mass="88343">MSTGSVAPRVAPARGTSIDDLLARVQGGHRPDVDETEQLLHAPLDELFRVAGALRDDGLALAGRPGVLTYSRKVFVPLTTLCRDRCHYCVFVDTPGQLNLLRKPTYMSPEQVLTVVRQGQALGCKEALLTLGDRPEERWPEARAWLDEHGFASTIDYVAHIARLITAETGMLVHANPGVMHPDELSTLRPVSPSMGMMLETTSRRLYEEPGQVHYGSPDKDPDLRLRVIDDAGAAGIPFTTGILVGIGEAVRDRAESLIALRDLDDRHGHVQEVIVQNFRAKPRTAMQGAPDADMHEYLATVAVARLVFGPDMSIQVPPNLSDPRELGALIAAGIDDWGGVSPLTADHVNPERPWPQIDDLAAQTAAHGYTLRERLTAHPEFVQDAAHWIDPALHAPVRALADAVGLAADVIPRAVPVVPRAAPVVPRAVPEGGSGTSGGSDADLPSSARPSSSAHHAASSGTTSSGTASSGTASSDAASSDPGVKRLAERAASNPLALDDADWTRLLRTTGAELDTLAATADDARRYTVGEPITLVQNRNLTSTGFRRAGRAAAGEFDLDDAAAIAADAADLGATEICIQGSLRPDEDPSGYLDLVRAAKRGAPGIHVHAYRPADVRDLADRGGLGLDGALAAMREAGVDTVPGTGVKILSERVRALVAPGDLDIDRWVEGITAAHRAGFRSTSVLFYGHVETAEERIAHLRRLREIQTETRGFAEFVPIPLPGGDVPLVAGRAPVDEHRAMVAVSRLLLSGSIAHVQIPWTRVGRDTAAVLLRSGGDDLGGTLYDGRVLPDTGIEQGLELPVAAAERLARSLMRPFRQRTTDYRVAPA</sequence>
<dbReference type="Gene3D" id="3.20.20.70">
    <property type="entry name" value="Aldolase class I"/>
    <property type="match status" value="2"/>
</dbReference>
<dbReference type="EC" id="4.3.1.32" evidence="3"/>
<dbReference type="InterPro" id="IPR045567">
    <property type="entry name" value="CofH/MnqC-like_C"/>
</dbReference>
<dbReference type="GO" id="GO:0016765">
    <property type="term" value="F:transferase activity, transferring alkyl or aryl (other than methyl) groups"/>
    <property type="evidence" value="ECO:0007669"/>
    <property type="project" value="InterPro"/>
</dbReference>
<keyword evidence="7" id="KW-0408">Iron</keyword>
<evidence type="ECO:0000256" key="2">
    <source>
        <dbReference type="ARBA" id="ARBA00004712"/>
    </source>
</evidence>
<keyword evidence="8" id="KW-0411">Iron-sulfur</keyword>
<dbReference type="SFLD" id="SFLDS00029">
    <property type="entry name" value="Radical_SAM"/>
    <property type="match status" value="1"/>
</dbReference>
<evidence type="ECO:0000313" key="13">
    <source>
        <dbReference type="EMBL" id="KTS08741.1"/>
    </source>
</evidence>
<evidence type="ECO:0000259" key="12">
    <source>
        <dbReference type="PROSITE" id="PS51918"/>
    </source>
</evidence>
<dbReference type="Pfam" id="PF04055">
    <property type="entry name" value="Radical_SAM"/>
    <property type="match status" value="2"/>
</dbReference>
<feature type="region of interest" description="Disordered" evidence="11">
    <location>
        <begin position="427"/>
        <end position="485"/>
    </location>
</feature>
<protein>
    <recommendedName>
        <fullName evidence="3">7,8-didemethyl-8-hydroxy-5-deazariboflavin synthase</fullName>
        <ecNumber evidence="3">4.3.1.32</ecNumber>
    </recommendedName>
</protein>
<keyword evidence="4" id="KW-0004">4Fe-4S</keyword>
<dbReference type="HAMAP" id="MF_01611">
    <property type="entry name" value="FO_synth_sub1"/>
    <property type="match status" value="1"/>
</dbReference>
<dbReference type="PATRIC" id="fig|2033.7.peg.3833"/>
<feature type="domain" description="Radical SAM core" evidence="12">
    <location>
        <begin position="68"/>
        <end position="312"/>
    </location>
</feature>
<reference evidence="13 14" key="1">
    <citation type="journal article" date="2016" name="Front. Microbiol.">
        <title>Genomic Resource of Rice Seed Associated Bacteria.</title>
        <authorList>
            <person name="Midha S."/>
            <person name="Bansal K."/>
            <person name="Sharma S."/>
            <person name="Kumar N."/>
            <person name="Patil P.P."/>
            <person name="Chaudhry V."/>
            <person name="Patil P.B."/>
        </authorList>
    </citation>
    <scope>NUCLEOTIDE SEQUENCE [LARGE SCALE GENOMIC DNA]</scope>
    <source>
        <strain evidence="13 14">RSA3</strain>
    </source>
</reference>
<gene>
    <name evidence="13" type="primary">fbiC</name>
    <name evidence="13" type="ORF">RSA3_14940</name>
</gene>
<evidence type="ECO:0000256" key="9">
    <source>
        <dbReference type="ARBA" id="ARBA00023239"/>
    </source>
</evidence>
<dbReference type="Proteomes" id="UP000072189">
    <property type="component" value="Unassembled WGS sequence"/>
</dbReference>
<evidence type="ECO:0000313" key="14">
    <source>
        <dbReference type="Proteomes" id="UP000072189"/>
    </source>
</evidence>
<feature type="compositionally biased region" description="Low complexity" evidence="11">
    <location>
        <begin position="440"/>
        <end position="483"/>
    </location>
</feature>
<dbReference type="SFLD" id="SFLDG01064">
    <property type="entry name" value="F420__menaquinone_cofactor_bio"/>
    <property type="match status" value="1"/>
</dbReference>
<dbReference type="InterPro" id="IPR034405">
    <property type="entry name" value="F420"/>
</dbReference>
<evidence type="ECO:0000256" key="7">
    <source>
        <dbReference type="ARBA" id="ARBA00023004"/>
    </source>
</evidence>
<accession>A0A147F435</accession>
<dbReference type="SUPFAM" id="SSF102114">
    <property type="entry name" value="Radical SAM enzymes"/>
    <property type="match status" value="2"/>
</dbReference>
<dbReference type="InterPro" id="IPR007197">
    <property type="entry name" value="rSAM"/>
</dbReference>
<dbReference type="GO" id="GO:0044689">
    <property type="term" value="F:7,8-didemethyl-8-hydroxy-5-deazariboflavin synthase activity"/>
    <property type="evidence" value="ECO:0007669"/>
    <property type="project" value="UniProtKB-EC"/>
</dbReference>
<comment type="cofactor">
    <cofactor evidence="1">
        <name>[4Fe-4S] cluster</name>
        <dbReference type="ChEBI" id="CHEBI:49883"/>
    </cofactor>
</comment>
<dbReference type="PANTHER" id="PTHR43076">
    <property type="entry name" value="FO SYNTHASE (COFH)"/>
    <property type="match status" value="1"/>
</dbReference>
<dbReference type="InterPro" id="IPR019939">
    <property type="entry name" value="CofG_family"/>
</dbReference>
<evidence type="ECO:0000256" key="11">
    <source>
        <dbReference type="SAM" id="MobiDB-lite"/>
    </source>
</evidence>
<dbReference type="UniPathway" id="UPA00072"/>
<evidence type="ECO:0000256" key="6">
    <source>
        <dbReference type="ARBA" id="ARBA00022723"/>
    </source>
</evidence>
<dbReference type="SFLD" id="SFLDF00294">
    <property type="entry name" value="7_8-didemethyl-8-hydroxy-5-dea"/>
    <property type="match status" value="1"/>
</dbReference>
<dbReference type="GO" id="GO:0051539">
    <property type="term" value="F:4 iron, 4 sulfur cluster binding"/>
    <property type="evidence" value="ECO:0007669"/>
    <property type="project" value="UniProtKB-KW"/>
</dbReference>
<evidence type="ECO:0000256" key="1">
    <source>
        <dbReference type="ARBA" id="ARBA00001966"/>
    </source>
</evidence>
<dbReference type="InterPro" id="IPR013785">
    <property type="entry name" value="Aldolase_TIM"/>
</dbReference>
<dbReference type="SMART" id="SM00729">
    <property type="entry name" value="Elp3"/>
    <property type="match status" value="1"/>
</dbReference>
<organism evidence="13 14">
    <name type="scientific">Microbacterium testaceum</name>
    <name type="common">Aureobacterium testaceum</name>
    <name type="synonym">Brevibacterium testaceum</name>
    <dbReference type="NCBI Taxonomy" id="2033"/>
    <lineage>
        <taxon>Bacteria</taxon>
        <taxon>Bacillati</taxon>
        <taxon>Actinomycetota</taxon>
        <taxon>Actinomycetes</taxon>
        <taxon>Micrococcales</taxon>
        <taxon>Microbacteriaceae</taxon>
        <taxon>Microbacterium</taxon>
    </lineage>
</organism>
<comment type="caution">
    <text evidence="13">The sequence shown here is derived from an EMBL/GenBank/DDBJ whole genome shotgun (WGS) entry which is preliminary data.</text>
</comment>
<keyword evidence="5" id="KW-0949">S-adenosyl-L-methionine</keyword>
<feature type="domain" description="Radical SAM core" evidence="12">
    <location>
        <begin position="524"/>
        <end position="754"/>
    </location>
</feature>
<evidence type="ECO:0000256" key="4">
    <source>
        <dbReference type="ARBA" id="ARBA00022485"/>
    </source>
</evidence>
<dbReference type="Pfam" id="PF19288">
    <property type="entry name" value="CofH_C"/>
    <property type="match status" value="1"/>
</dbReference>
<dbReference type="InterPro" id="IPR058240">
    <property type="entry name" value="rSAM_sf"/>
</dbReference>
<dbReference type="SFLD" id="SFLDG01388">
    <property type="entry name" value="7_8-didemethyl-8-hydroxy-5-dea"/>
    <property type="match status" value="1"/>
</dbReference>
<dbReference type="EMBL" id="LDRV01000099">
    <property type="protein sequence ID" value="KTS08741.1"/>
    <property type="molecule type" value="Genomic_DNA"/>
</dbReference>
<dbReference type="PROSITE" id="PS51918">
    <property type="entry name" value="RADICAL_SAM"/>
    <property type="match status" value="2"/>
</dbReference>
<dbReference type="RefSeq" id="WP_153004786.1">
    <property type="nucleotide sequence ID" value="NZ_LDRV01000099.1"/>
</dbReference>
<comment type="catalytic activity">
    <reaction evidence="10">
        <text>5-amino-5-(4-hydroxybenzyl)-6-(D-ribitylimino)-5,6-dihydrouracil + S-adenosyl-L-methionine = 7,8-didemethyl-8-hydroxy-5-deazariboflavin + 5'-deoxyadenosine + L-methionine + NH4(+) + H(+)</text>
        <dbReference type="Rhea" id="RHEA:55204"/>
        <dbReference type="ChEBI" id="CHEBI:15378"/>
        <dbReference type="ChEBI" id="CHEBI:17319"/>
        <dbReference type="ChEBI" id="CHEBI:28938"/>
        <dbReference type="ChEBI" id="CHEBI:57844"/>
        <dbReference type="ChEBI" id="CHEBI:59789"/>
        <dbReference type="ChEBI" id="CHEBI:59904"/>
        <dbReference type="ChEBI" id="CHEBI:85936"/>
        <dbReference type="EC" id="4.3.1.32"/>
    </reaction>
</comment>
<dbReference type="GO" id="GO:0046872">
    <property type="term" value="F:metal ion binding"/>
    <property type="evidence" value="ECO:0007669"/>
    <property type="project" value="UniProtKB-KW"/>
</dbReference>
<keyword evidence="6" id="KW-0479">Metal-binding</keyword>
<keyword evidence="9" id="KW-0456">Lyase</keyword>
<dbReference type="CDD" id="cd01335">
    <property type="entry name" value="Radical_SAM"/>
    <property type="match status" value="1"/>
</dbReference>
<dbReference type="InterPro" id="IPR006638">
    <property type="entry name" value="Elp3/MiaA/NifB-like_rSAM"/>
</dbReference>
<evidence type="ECO:0000256" key="10">
    <source>
        <dbReference type="ARBA" id="ARBA00048974"/>
    </source>
</evidence>
<evidence type="ECO:0000256" key="5">
    <source>
        <dbReference type="ARBA" id="ARBA00022691"/>
    </source>
</evidence>
<dbReference type="NCBIfam" id="TIGR03550">
    <property type="entry name" value="F420_cofG"/>
    <property type="match status" value="1"/>
</dbReference>